<evidence type="ECO:0000256" key="9">
    <source>
        <dbReference type="RuleBase" id="RU003357"/>
    </source>
</evidence>
<protein>
    <recommendedName>
        <fullName evidence="14">TonB-dependent receptor</fullName>
    </recommendedName>
</protein>
<proteinExistence type="inferred from homology"/>
<reference evidence="12 13" key="1">
    <citation type="submission" date="2014-04" db="EMBL/GenBank/DDBJ databases">
        <title>Characterization and application of a salt tolerant electro-active bacterium.</title>
        <authorList>
            <person name="Yang L."/>
            <person name="Wei S."/>
            <person name="Tay Q.X.M."/>
        </authorList>
    </citation>
    <scope>NUCLEOTIDE SEQUENCE [LARGE SCALE GENOMIC DNA]</scope>
    <source>
        <strain evidence="12 13">LY1</strain>
    </source>
</reference>
<dbReference type="GO" id="GO:0009279">
    <property type="term" value="C:cell outer membrane"/>
    <property type="evidence" value="ECO:0007669"/>
    <property type="project" value="UniProtKB-SubCell"/>
</dbReference>
<evidence type="ECO:0008006" key="14">
    <source>
        <dbReference type="Google" id="ProtNLM"/>
    </source>
</evidence>
<keyword evidence="5 9" id="KW-0798">TonB box</keyword>
<evidence type="ECO:0000256" key="4">
    <source>
        <dbReference type="ARBA" id="ARBA00022692"/>
    </source>
</evidence>
<dbReference type="Pfam" id="PF13715">
    <property type="entry name" value="CarbopepD_reg_2"/>
    <property type="match status" value="1"/>
</dbReference>
<comment type="similarity">
    <text evidence="8 9">Belongs to the TonB-dependent receptor family.</text>
</comment>
<evidence type="ECO:0000256" key="3">
    <source>
        <dbReference type="ARBA" id="ARBA00022452"/>
    </source>
</evidence>
<dbReference type="PROSITE" id="PS52016">
    <property type="entry name" value="TONB_DEPENDENT_REC_3"/>
    <property type="match status" value="1"/>
</dbReference>
<dbReference type="PANTHER" id="PTHR40980">
    <property type="entry name" value="PLUG DOMAIN-CONTAINING PROTEIN"/>
    <property type="match status" value="1"/>
</dbReference>
<dbReference type="InterPro" id="IPR039426">
    <property type="entry name" value="TonB-dep_rcpt-like"/>
</dbReference>
<dbReference type="InterPro" id="IPR008969">
    <property type="entry name" value="CarboxyPept-like_regulatory"/>
</dbReference>
<dbReference type="Pfam" id="PF07715">
    <property type="entry name" value="Plug"/>
    <property type="match status" value="1"/>
</dbReference>
<evidence type="ECO:0000256" key="2">
    <source>
        <dbReference type="ARBA" id="ARBA00022448"/>
    </source>
</evidence>
<dbReference type="AlphaFoldDB" id="A0A074L569"/>
<feature type="domain" description="TonB-dependent receptor-like beta-barrel" evidence="10">
    <location>
        <begin position="527"/>
        <end position="975"/>
    </location>
</feature>
<evidence type="ECO:0000256" key="1">
    <source>
        <dbReference type="ARBA" id="ARBA00004571"/>
    </source>
</evidence>
<dbReference type="NCBIfam" id="TIGR01782">
    <property type="entry name" value="TonB-Xanth-Caul"/>
    <property type="match status" value="1"/>
</dbReference>
<evidence type="ECO:0000256" key="6">
    <source>
        <dbReference type="ARBA" id="ARBA00023136"/>
    </source>
</evidence>
<dbReference type="eggNOG" id="COG4771">
    <property type="taxonomic scope" value="Bacteria"/>
</dbReference>
<keyword evidence="6 8" id="KW-0472">Membrane</keyword>
<gene>
    <name evidence="12" type="ORF">EL17_00440</name>
</gene>
<dbReference type="SUPFAM" id="SSF56935">
    <property type="entry name" value="Porins"/>
    <property type="match status" value="1"/>
</dbReference>
<dbReference type="InterPro" id="IPR000531">
    <property type="entry name" value="Beta-barrel_TonB"/>
</dbReference>
<dbReference type="InterPro" id="IPR010104">
    <property type="entry name" value="TonB_rcpt_bac"/>
</dbReference>
<keyword evidence="2 8" id="KW-0813">Transport</keyword>
<dbReference type="InterPro" id="IPR012910">
    <property type="entry name" value="Plug_dom"/>
</dbReference>
<name>A0A074L569_9BACT</name>
<evidence type="ECO:0000313" key="12">
    <source>
        <dbReference type="EMBL" id="KEO75595.1"/>
    </source>
</evidence>
<evidence type="ECO:0000259" key="10">
    <source>
        <dbReference type="Pfam" id="PF00593"/>
    </source>
</evidence>
<accession>A0A074L569</accession>
<keyword evidence="3 8" id="KW-1134">Transmembrane beta strand</keyword>
<dbReference type="Pfam" id="PF00593">
    <property type="entry name" value="TonB_dep_Rec_b-barrel"/>
    <property type="match status" value="1"/>
</dbReference>
<feature type="domain" description="TonB-dependent receptor plug" evidence="11">
    <location>
        <begin position="218"/>
        <end position="314"/>
    </location>
</feature>
<evidence type="ECO:0000256" key="5">
    <source>
        <dbReference type="ARBA" id="ARBA00023077"/>
    </source>
</evidence>
<sequence>MAVAKESTAQNVYKVPLTKVQRHLNIKDVILKIEENTEFRFSYSSKITDLGKELEIASPKSTVGELLEEVSRQTGFGFKQVNNHIIIFQPDDRTVKQKISEDGKGEVQGRVYDAVNGEPLVGVTVRVETVSGIVGAVTDINGSYRIQNVPVGEQILIFSYIGYNSISRPIFIDEKSPSSLSIRLSSALDDLDEVTIVGYRRGQSRALNVQKESFNLKNVISYEQIERFPDLNVTEALKRVPGVVTEPQRGEAQSVLIRGLNSSFHTVTLNGQRVASTGESDRETNTAIIPVGMISSMEVIKSITADMDADATSGSINLLTTRPVGDSVLFKATAASGYNHMSGRPQWLGSATYSKRVGKLDFVLSGTYQKDNRATEDIRHDWGVEDFGNGPQDVLAGLRPSLYETERTRIGLGGQMDYSINDRSSLYLRAVYNNYDEYEIRNDARHSLSDGTYPTPGLANRGRYEKVLREYNRITNLLSLNAGGQQDIGKSTLDYNVGYSFGTFNVPLREYYAFRHSGRPNYSYDISDRKFATVQPSEEVNLSDMDQMNFRYYERRRDDVRDTDKFATINLKTPYLLGDGRGNIKIGGKAWQKTKQRDMLEQRWTGFSDLTMAQFFQPNNRNLISGRYPINGEIDWVAGKNFFNQNEALFNLDENRTRENSDPNNYFARENIYAGYVMTDYHLNRFNFNVGLRGEQVMNYYRGNEVLFDEEGDYQETVATESGDISYFNLFPMFNLRYELSKTANIRASFTNTIARPMFNDLVPYRLVNQDNQIISTGNSDLQPSKATNLDLSFENYFQNIGFVSLGAYYKNLNDFIYNETIFIQDNSQFNGYQLVTPMNGESAYVYGLEIAWQQKLDFLPGFWSDFGIYANYTYSKSEAKIIVPVERRIALPMQTPHVYNVALQYNKGGFSAQVSYNWRDTWLDSVGGSASAPSIQELGELFLDRYFEAIGQLDFTASQRVSQNFSLFTNLNNITNSSHRHYFGDPIYPYRDSYHSFWGMLGLRYNL</sequence>
<dbReference type="SUPFAM" id="SSF49464">
    <property type="entry name" value="Carboxypeptidase regulatory domain-like"/>
    <property type="match status" value="1"/>
</dbReference>
<keyword evidence="13" id="KW-1185">Reference proteome</keyword>
<dbReference type="EMBL" id="JMIH01000010">
    <property type="protein sequence ID" value="KEO75595.1"/>
    <property type="molecule type" value="Genomic_DNA"/>
</dbReference>
<evidence type="ECO:0000256" key="7">
    <source>
        <dbReference type="ARBA" id="ARBA00023237"/>
    </source>
</evidence>
<comment type="caution">
    <text evidence="12">The sequence shown here is derived from an EMBL/GenBank/DDBJ whole genome shotgun (WGS) entry which is preliminary data.</text>
</comment>
<dbReference type="STRING" id="1048983.EL17_00440"/>
<evidence type="ECO:0000259" key="11">
    <source>
        <dbReference type="Pfam" id="PF07715"/>
    </source>
</evidence>
<dbReference type="InterPro" id="IPR036942">
    <property type="entry name" value="Beta-barrel_TonB_sf"/>
</dbReference>
<keyword evidence="4 8" id="KW-0812">Transmembrane</keyword>
<dbReference type="Gene3D" id="2.60.40.1120">
    <property type="entry name" value="Carboxypeptidase-like, regulatory domain"/>
    <property type="match status" value="1"/>
</dbReference>
<dbReference type="PANTHER" id="PTHR40980:SF4">
    <property type="entry name" value="TONB-DEPENDENT RECEPTOR-LIKE BETA-BARREL DOMAIN-CONTAINING PROTEIN"/>
    <property type="match status" value="1"/>
</dbReference>
<dbReference type="Proteomes" id="UP000027821">
    <property type="component" value="Unassembled WGS sequence"/>
</dbReference>
<evidence type="ECO:0000313" key="13">
    <source>
        <dbReference type="Proteomes" id="UP000027821"/>
    </source>
</evidence>
<comment type="subcellular location">
    <subcellularLocation>
        <location evidence="1 8">Cell outer membrane</location>
        <topology evidence="1 8">Multi-pass membrane protein</topology>
    </subcellularLocation>
</comment>
<organism evidence="12 13">
    <name type="scientific">Anditalea andensis</name>
    <dbReference type="NCBI Taxonomy" id="1048983"/>
    <lineage>
        <taxon>Bacteria</taxon>
        <taxon>Pseudomonadati</taxon>
        <taxon>Bacteroidota</taxon>
        <taxon>Cytophagia</taxon>
        <taxon>Cytophagales</taxon>
        <taxon>Cytophagaceae</taxon>
        <taxon>Anditalea</taxon>
    </lineage>
</organism>
<evidence type="ECO:0000256" key="8">
    <source>
        <dbReference type="PROSITE-ProRule" id="PRU01360"/>
    </source>
</evidence>
<dbReference type="Gene3D" id="2.170.130.10">
    <property type="entry name" value="TonB-dependent receptor, plug domain"/>
    <property type="match status" value="1"/>
</dbReference>
<dbReference type="Gene3D" id="2.40.170.20">
    <property type="entry name" value="TonB-dependent receptor, beta-barrel domain"/>
    <property type="match status" value="1"/>
</dbReference>
<dbReference type="InterPro" id="IPR037066">
    <property type="entry name" value="Plug_dom_sf"/>
</dbReference>
<keyword evidence="7 8" id="KW-0998">Cell outer membrane</keyword>